<keyword evidence="6" id="KW-1185">Reference proteome</keyword>
<dbReference type="PROSITE" id="PS51375">
    <property type="entry name" value="PPR"/>
    <property type="match status" value="3"/>
</dbReference>
<dbReference type="GeneID" id="72000254"/>
<proteinExistence type="predicted"/>
<dbReference type="NCBIfam" id="TIGR00756">
    <property type="entry name" value="PPR"/>
    <property type="match status" value="3"/>
</dbReference>
<dbReference type="InterPro" id="IPR002885">
    <property type="entry name" value="PPR_rpt"/>
</dbReference>
<feature type="repeat" description="PPR" evidence="2">
    <location>
        <begin position="383"/>
        <end position="417"/>
    </location>
</feature>
<evidence type="ECO:0000256" key="3">
    <source>
        <dbReference type="SAM" id="MobiDB-lite"/>
    </source>
</evidence>
<feature type="region of interest" description="Disordered" evidence="3">
    <location>
        <begin position="351"/>
        <end position="378"/>
    </location>
</feature>
<evidence type="ECO:0000256" key="1">
    <source>
        <dbReference type="ARBA" id="ARBA00022737"/>
    </source>
</evidence>
<dbReference type="Pfam" id="PF23276">
    <property type="entry name" value="TPR_24"/>
    <property type="match status" value="1"/>
</dbReference>
<evidence type="ECO:0000259" key="4">
    <source>
        <dbReference type="Pfam" id="PF23276"/>
    </source>
</evidence>
<dbReference type="PANTHER" id="PTHR47932">
    <property type="entry name" value="ATPASE EXPRESSION PROTEIN 3"/>
    <property type="match status" value="1"/>
</dbReference>
<sequence length="841" mass="92884">MPWRVGQVYGHLKRTALLHASAPRTVVCRSFLVVQSFHQSIAWKWPAAAAALSVRTSSLGHTRSTEDVESLTGEPMVDGGVRVLPSNPRDPKAKRGRGAGGGGSKDHPLGAAIDSMFDSLSRTGSLSDAQEGSKWTELREHLGYWFRARDLAEQMVDSPKPHRALQVLILSHFLGCKLQQNVYECVAHRLASARQWLLVTSFVESARRQSGQTTVRLLNLRARALVNMQDFAALDRVLDVFEQEQVCPNRRTFHILVSGHLRNRDLARAKRCLAIMAEAGIEADASTHALIISSYRQFGLAHSVKTKALHVLHESDDRSATNIINSLVQQTLDRDDVQGALDYLALFEPNPTSPANDGGSIHRDGDTASMQSARPRTLPPPQDAYTFTILINHLAKQADLPRALRLLDGMREAGVQPDSSTAAALVRAHFAAGQAPAAIRIVADMCQGVRIREAWFRQLGLTASGNDGPSLLPAGIPPAVEVFNALSRGVLTTHGINGMRFVLRMMQLCDVMPDETTAHILLLHLDKVEGASPRDIMRQLRRLLSHQMIPTIQHLNVILHSILRREDSLRRHLDHNPSPQFPTSFEDDETGSSAWDRISGTEESFDPAAGLKLPERSSYRRQMQPILQSLEERGVRSDRATYALRIRHDAVIKRDMEMAKQSFQAMINRGLHPNVYHFAALMEGYAVVGDVDGAVAVMDSALKEGIRPSVKLYTILITACVQQKNAERALRIFQNMLAADLQPDAIALHALAQSFIAARGKAAARRILLELWPTMGELQQDLHAAPMVRLMDTLASLGAKESKNKANKPLSGRKARLLRWKVNRLVRVITGGPRRQSGDGS</sequence>
<dbReference type="InterPro" id="IPR011990">
    <property type="entry name" value="TPR-like_helical_dom_sf"/>
</dbReference>
<protein>
    <recommendedName>
        <fullName evidence="4">Pentatricopeptide repeat-containing protein-mitochondrial domain-containing protein</fullName>
    </recommendedName>
</protein>
<gene>
    <name evidence="5" type="ORF">C8Q71DRAFT_584419</name>
</gene>
<dbReference type="PANTHER" id="PTHR47932:SF44">
    <property type="entry name" value="MIOREX COMPLEX COMPONENT 1"/>
    <property type="match status" value="1"/>
</dbReference>
<comment type="caution">
    <text evidence="5">The sequence shown here is derived from an EMBL/GenBank/DDBJ whole genome shotgun (WGS) entry which is preliminary data.</text>
</comment>
<feature type="domain" description="Pentatricopeptide repeat-containing protein-mitochondrial" evidence="4">
    <location>
        <begin position="653"/>
        <end position="761"/>
    </location>
</feature>
<feature type="repeat" description="PPR" evidence="2">
    <location>
        <begin position="674"/>
        <end position="708"/>
    </location>
</feature>
<feature type="region of interest" description="Disordered" evidence="3">
    <location>
        <begin position="62"/>
        <end position="108"/>
    </location>
</feature>
<evidence type="ECO:0000313" key="5">
    <source>
        <dbReference type="EMBL" id="KAH9837073.1"/>
    </source>
</evidence>
<name>A0ABQ8KI71_9APHY</name>
<accession>A0ABQ8KI71</accession>
<dbReference type="RefSeq" id="XP_047779242.1">
    <property type="nucleotide sequence ID" value="XM_047919522.1"/>
</dbReference>
<reference evidence="5 6" key="1">
    <citation type="journal article" date="2021" name="Environ. Microbiol.">
        <title>Gene family expansions and transcriptome signatures uncover fungal adaptations to wood decay.</title>
        <authorList>
            <person name="Hage H."/>
            <person name="Miyauchi S."/>
            <person name="Viragh M."/>
            <person name="Drula E."/>
            <person name="Min B."/>
            <person name="Chaduli D."/>
            <person name="Navarro D."/>
            <person name="Favel A."/>
            <person name="Norest M."/>
            <person name="Lesage-Meessen L."/>
            <person name="Balint B."/>
            <person name="Merenyi Z."/>
            <person name="de Eugenio L."/>
            <person name="Morin E."/>
            <person name="Martinez A.T."/>
            <person name="Baldrian P."/>
            <person name="Stursova M."/>
            <person name="Martinez M.J."/>
            <person name="Novotny C."/>
            <person name="Magnuson J.K."/>
            <person name="Spatafora J.W."/>
            <person name="Maurice S."/>
            <person name="Pangilinan J."/>
            <person name="Andreopoulos W."/>
            <person name="LaButti K."/>
            <person name="Hundley H."/>
            <person name="Na H."/>
            <person name="Kuo A."/>
            <person name="Barry K."/>
            <person name="Lipzen A."/>
            <person name="Henrissat B."/>
            <person name="Riley R."/>
            <person name="Ahrendt S."/>
            <person name="Nagy L.G."/>
            <person name="Grigoriev I.V."/>
            <person name="Martin F."/>
            <person name="Rosso M.N."/>
        </authorList>
    </citation>
    <scope>NUCLEOTIDE SEQUENCE [LARGE SCALE GENOMIC DNA]</scope>
    <source>
        <strain evidence="5 6">CIRM-BRFM 1785</strain>
    </source>
</reference>
<feature type="repeat" description="PPR" evidence="2">
    <location>
        <begin position="709"/>
        <end position="743"/>
    </location>
</feature>
<dbReference type="Gene3D" id="1.25.40.10">
    <property type="entry name" value="Tetratricopeptide repeat domain"/>
    <property type="match status" value="3"/>
</dbReference>
<dbReference type="EMBL" id="JADCUA010000009">
    <property type="protein sequence ID" value="KAH9837073.1"/>
    <property type="molecule type" value="Genomic_DNA"/>
</dbReference>
<dbReference type="Pfam" id="PF01535">
    <property type="entry name" value="PPR"/>
    <property type="match status" value="1"/>
</dbReference>
<organism evidence="5 6">
    <name type="scientific">Rhodofomes roseus</name>
    <dbReference type="NCBI Taxonomy" id="34475"/>
    <lineage>
        <taxon>Eukaryota</taxon>
        <taxon>Fungi</taxon>
        <taxon>Dikarya</taxon>
        <taxon>Basidiomycota</taxon>
        <taxon>Agaricomycotina</taxon>
        <taxon>Agaricomycetes</taxon>
        <taxon>Polyporales</taxon>
        <taxon>Rhodofomes</taxon>
    </lineage>
</organism>
<evidence type="ECO:0000256" key="2">
    <source>
        <dbReference type="PROSITE-ProRule" id="PRU00708"/>
    </source>
</evidence>
<dbReference type="InterPro" id="IPR057027">
    <property type="entry name" value="TPR_mt"/>
</dbReference>
<keyword evidence="1" id="KW-0677">Repeat</keyword>
<evidence type="ECO:0000313" key="6">
    <source>
        <dbReference type="Proteomes" id="UP000814176"/>
    </source>
</evidence>
<dbReference type="Proteomes" id="UP000814176">
    <property type="component" value="Unassembled WGS sequence"/>
</dbReference>